<feature type="transmembrane region" description="Helical" evidence="12">
    <location>
        <begin position="282"/>
        <end position="305"/>
    </location>
</feature>
<evidence type="ECO:0000313" key="15">
    <source>
        <dbReference type="Proteomes" id="UP001488838"/>
    </source>
</evidence>
<feature type="transmembrane region" description="Helical" evidence="12">
    <location>
        <begin position="528"/>
        <end position="546"/>
    </location>
</feature>
<dbReference type="PROSITE" id="PS00237">
    <property type="entry name" value="G_PROTEIN_RECEP_F1_1"/>
    <property type="match status" value="1"/>
</dbReference>
<dbReference type="PANTHER" id="PTHR26453">
    <property type="entry name" value="OLFACTORY RECEPTOR"/>
    <property type="match status" value="1"/>
</dbReference>
<keyword evidence="4 11" id="KW-0812">Transmembrane</keyword>
<dbReference type="InterPro" id="IPR000276">
    <property type="entry name" value="GPCR_Rhodpsn"/>
</dbReference>
<evidence type="ECO:0000256" key="5">
    <source>
        <dbReference type="ARBA" id="ARBA00022725"/>
    </source>
</evidence>
<keyword evidence="6 12" id="KW-1133">Transmembrane helix</keyword>
<dbReference type="Pfam" id="PF13853">
    <property type="entry name" value="7tm_4"/>
    <property type="match status" value="2"/>
</dbReference>
<evidence type="ECO:0000256" key="6">
    <source>
        <dbReference type="ARBA" id="ARBA00022989"/>
    </source>
</evidence>
<evidence type="ECO:0000256" key="9">
    <source>
        <dbReference type="ARBA" id="ARBA00023170"/>
    </source>
</evidence>
<keyword evidence="5" id="KW-0552">Olfaction</keyword>
<name>A0AAW0J3K2_MYOGA</name>
<evidence type="ECO:0000256" key="4">
    <source>
        <dbReference type="ARBA" id="ARBA00022692"/>
    </source>
</evidence>
<dbReference type="EMBL" id="JBBHLL010000065">
    <property type="protein sequence ID" value="KAK7821374.1"/>
    <property type="molecule type" value="Genomic_DNA"/>
</dbReference>
<evidence type="ECO:0000256" key="2">
    <source>
        <dbReference type="ARBA" id="ARBA00022475"/>
    </source>
</evidence>
<evidence type="ECO:0000259" key="13">
    <source>
        <dbReference type="PROSITE" id="PS50262"/>
    </source>
</evidence>
<feature type="transmembrane region" description="Helical" evidence="12">
    <location>
        <begin position="489"/>
        <end position="508"/>
    </location>
</feature>
<feature type="transmembrane region" description="Helical" evidence="12">
    <location>
        <begin position="317"/>
        <end position="337"/>
    </location>
</feature>
<feature type="transmembrane region" description="Helical" evidence="12">
    <location>
        <begin position="137"/>
        <end position="165"/>
    </location>
</feature>
<feature type="transmembrane region" description="Helical" evidence="12">
    <location>
        <begin position="71"/>
        <end position="96"/>
    </location>
</feature>
<feature type="domain" description="G-protein coupled receptors family 1 profile" evidence="13">
    <location>
        <begin position="429"/>
        <end position="678"/>
    </location>
</feature>
<dbReference type="AlphaFoldDB" id="A0AAW0J3K2"/>
<keyword evidence="3" id="KW-0716">Sensory transduction</keyword>
<feature type="transmembrane region" description="Helical" evidence="12">
    <location>
        <begin position="409"/>
        <end position="436"/>
    </location>
</feature>
<dbReference type="GO" id="GO:0004984">
    <property type="term" value="F:olfactory receptor activity"/>
    <property type="evidence" value="ECO:0007669"/>
    <property type="project" value="InterPro"/>
</dbReference>
<dbReference type="GO" id="GO:0004930">
    <property type="term" value="F:G protein-coupled receptor activity"/>
    <property type="evidence" value="ECO:0007669"/>
    <property type="project" value="UniProtKB-KW"/>
</dbReference>
<keyword evidence="15" id="KW-1185">Reference proteome</keyword>
<feature type="transmembrane region" description="Helical" evidence="12">
    <location>
        <begin position="585"/>
        <end position="613"/>
    </location>
</feature>
<feature type="domain" description="G-protein coupled receptors family 1 profile" evidence="13">
    <location>
        <begin position="86"/>
        <end position="335"/>
    </location>
</feature>
<proteinExistence type="inferred from homology"/>
<feature type="transmembrane region" description="Helical" evidence="12">
    <location>
        <begin position="185"/>
        <end position="207"/>
    </location>
</feature>
<reference evidence="14 15" key="1">
    <citation type="journal article" date="2023" name="bioRxiv">
        <title>Conserved and derived expression patterns and positive selection on dental genes reveal complex evolutionary context of ever-growing rodent molars.</title>
        <authorList>
            <person name="Calamari Z.T."/>
            <person name="Song A."/>
            <person name="Cohen E."/>
            <person name="Akter M."/>
            <person name="Roy R.D."/>
            <person name="Hallikas O."/>
            <person name="Christensen M.M."/>
            <person name="Li P."/>
            <person name="Marangoni P."/>
            <person name="Jernvall J."/>
            <person name="Klein O.D."/>
        </authorList>
    </citation>
    <scope>NUCLEOTIDE SEQUENCE [LARGE SCALE GENOMIC DNA]</scope>
    <source>
        <strain evidence="14">V071</strain>
    </source>
</reference>
<dbReference type="CDD" id="cd15421">
    <property type="entry name" value="7tmA_OR2T-like"/>
    <property type="match status" value="2"/>
</dbReference>
<keyword evidence="2" id="KW-1003">Cell membrane</keyword>
<keyword evidence="10 11" id="KW-0807">Transducer</keyword>
<evidence type="ECO:0000256" key="11">
    <source>
        <dbReference type="RuleBase" id="RU000688"/>
    </source>
</evidence>
<evidence type="ECO:0000256" key="10">
    <source>
        <dbReference type="ARBA" id="ARBA00023224"/>
    </source>
</evidence>
<evidence type="ECO:0000256" key="8">
    <source>
        <dbReference type="ARBA" id="ARBA00023136"/>
    </source>
</evidence>
<dbReference type="InterPro" id="IPR017452">
    <property type="entry name" value="GPCR_Rhodpsn_7TM"/>
</dbReference>
<comment type="caution">
    <text evidence="14">The sequence shown here is derived from an EMBL/GenBank/DDBJ whole genome shotgun (WGS) entry which is preliminary data.</text>
</comment>
<protein>
    <recommendedName>
        <fullName evidence="13">G-protein coupled receptors family 1 profile domain-containing protein</fullName>
    </recommendedName>
</protein>
<dbReference type="SUPFAM" id="SSF81321">
    <property type="entry name" value="Family A G protein-coupled receptor-like"/>
    <property type="match status" value="2"/>
</dbReference>
<keyword evidence="7 11" id="KW-0297">G-protein coupled receptor</keyword>
<dbReference type="Proteomes" id="UP001488838">
    <property type="component" value="Unassembled WGS sequence"/>
</dbReference>
<evidence type="ECO:0000256" key="3">
    <source>
        <dbReference type="ARBA" id="ARBA00022606"/>
    </source>
</evidence>
<dbReference type="GO" id="GO:0005886">
    <property type="term" value="C:plasma membrane"/>
    <property type="evidence" value="ECO:0007669"/>
    <property type="project" value="UniProtKB-SubCell"/>
</dbReference>
<dbReference type="PROSITE" id="PS50262">
    <property type="entry name" value="G_PROTEIN_RECEP_F1_2"/>
    <property type="match status" value="2"/>
</dbReference>
<organism evidence="14 15">
    <name type="scientific">Myodes glareolus</name>
    <name type="common">Bank vole</name>
    <name type="synonym">Clethrionomys glareolus</name>
    <dbReference type="NCBI Taxonomy" id="447135"/>
    <lineage>
        <taxon>Eukaryota</taxon>
        <taxon>Metazoa</taxon>
        <taxon>Chordata</taxon>
        <taxon>Craniata</taxon>
        <taxon>Vertebrata</taxon>
        <taxon>Euteleostomi</taxon>
        <taxon>Mammalia</taxon>
        <taxon>Eutheria</taxon>
        <taxon>Euarchontoglires</taxon>
        <taxon>Glires</taxon>
        <taxon>Rodentia</taxon>
        <taxon>Myomorpha</taxon>
        <taxon>Muroidea</taxon>
        <taxon>Cricetidae</taxon>
        <taxon>Arvicolinae</taxon>
        <taxon>Myodes</taxon>
    </lineage>
</organism>
<dbReference type="InterPro" id="IPR000725">
    <property type="entry name" value="Olfact_rcpt"/>
</dbReference>
<sequence>MLSVVGHSEKGDGGYLRFTLQHKTGEQSLGGRALDFHLLRETLNENMDLKNKTTADFILLGLFPRCRYPNLLIVLILSIYALASAGNSILILLIWLDPRLHTPMYFLLSQLSLIDLAYISTTVPKAATNYFSGKQDISFLACATQMFSFLTLGLAECILLTLMAYNRFVAVCHPLRYTILMSPKVCLKMAASTWIGAAGAALVHTAYPMNFPLCGSRKINHYFCEMPAILRMSCVDTSVYEMVKFVSTIIFLLAPFTLILTSYTLIFLTVLKMNSPKGRNKALATCSSHLTVVSLYFGQAIFIYMTPTSSHTPDQDQVGAVLGTIVTPMLNPLIYSLRNKEVVGALQKCTGRCCDRDNASVPVPVAVAAAAVAAAVLAAILDNSLEVQNMNRGNGTSTDFILLGLFPELHYLGILITSILLIYVIAFTGNAVLVLLIWADSRLHTPMYILLSHLSFIDLALISTTVPKMVINFFSRKKSISRVACGTQIFFFFALGGSECLLLTLMAYDRYVAVCNPLRYSVIMNSRVCLWMALVSWGGGALNSLINTIYTMHFPFCGSREIHHFFCEMPAVLKLSCEDTSLYEMVVSVICIVFVLLPLGLIMSSYLLIFLAVLRMNSPEGRRKALATCSSHLAVVSLYYGPAMIIYMTPRSFHTSEQDEILSMVNTIFTPMLNPLIYSLRNKEVLAALRKVASRRFILK</sequence>
<comment type="subcellular location">
    <subcellularLocation>
        <location evidence="1">Cell membrane</location>
        <topology evidence="1">Multi-pass membrane protein</topology>
    </subcellularLocation>
</comment>
<accession>A0AAW0J3K2</accession>
<dbReference type="PRINTS" id="PR00245">
    <property type="entry name" value="OLFACTORYR"/>
</dbReference>
<dbReference type="PRINTS" id="PR00237">
    <property type="entry name" value="GPCRRHODOPSN"/>
</dbReference>
<evidence type="ECO:0000256" key="1">
    <source>
        <dbReference type="ARBA" id="ARBA00004651"/>
    </source>
</evidence>
<feature type="transmembrane region" description="Helical" evidence="12">
    <location>
        <begin position="625"/>
        <end position="649"/>
    </location>
</feature>
<keyword evidence="8 12" id="KW-0472">Membrane</keyword>
<evidence type="ECO:0000313" key="14">
    <source>
        <dbReference type="EMBL" id="KAK7821374.1"/>
    </source>
</evidence>
<evidence type="ECO:0000256" key="7">
    <source>
        <dbReference type="ARBA" id="ARBA00023040"/>
    </source>
</evidence>
<feature type="transmembrane region" description="Helical" evidence="12">
    <location>
        <begin position="661"/>
        <end position="680"/>
    </location>
</feature>
<evidence type="ECO:0000256" key="12">
    <source>
        <dbReference type="SAM" id="Phobius"/>
    </source>
</evidence>
<dbReference type="FunFam" id="1.20.1070.10:FF:000008">
    <property type="entry name" value="Olfactory receptor"/>
    <property type="match status" value="2"/>
</dbReference>
<keyword evidence="9 11" id="KW-0675">Receptor</keyword>
<comment type="similarity">
    <text evidence="11">Belongs to the G-protein coupled receptor 1 family.</text>
</comment>
<feature type="transmembrane region" description="Helical" evidence="12">
    <location>
        <begin position="245"/>
        <end position="270"/>
    </location>
</feature>
<dbReference type="Gene3D" id="1.20.1070.10">
    <property type="entry name" value="Rhodopsin 7-helix transmembrane proteins"/>
    <property type="match status" value="2"/>
</dbReference>
<feature type="transmembrane region" description="Helical" evidence="12">
    <location>
        <begin position="448"/>
        <end position="469"/>
    </location>
</feature>
<feature type="transmembrane region" description="Helical" evidence="12">
    <location>
        <begin position="358"/>
        <end position="381"/>
    </location>
</feature>
<gene>
    <name evidence="14" type="ORF">U0070_015840</name>
</gene>